<dbReference type="InterPro" id="IPR003593">
    <property type="entry name" value="AAA+_ATPase"/>
</dbReference>
<keyword evidence="3" id="KW-0547">Nucleotide-binding</keyword>
<dbReference type="InterPro" id="IPR052156">
    <property type="entry name" value="BCAA_Transport_ATP-bd_LivF"/>
</dbReference>
<evidence type="ECO:0000313" key="8">
    <source>
        <dbReference type="Proteomes" id="UP000772181"/>
    </source>
</evidence>
<gene>
    <name evidence="7" type="ORF">HY730_03970</name>
</gene>
<dbReference type="SUPFAM" id="SSF52540">
    <property type="entry name" value="P-loop containing nucleoside triphosphate hydrolases"/>
    <property type="match status" value="1"/>
</dbReference>
<dbReference type="SMART" id="SM00382">
    <property type="entry name" value="AAA"/>
    <property type="match status" value="1"/>
</dbReference>
<dbReference type="PANTHER" id="PTHR43820:SF2">
    <property type="entry name" value="ABC TRANSPORTER ATP-BINDING PROTEIN"/>
    <property type="match status" value="1"/>
</dbReference>
<keyword evidence="2" id="KW-0813">Transport</keyword>
<dbReference type="Pfam" id="PF00005">
    <property type="entry name" value="ABC_tran"/>
    <property type="match status" value="1"/>
</dbReference>
<evidence type="ECO:0000256" key="1">
    <source>
        <dbReference type="ARBA" id="ARBA00005417"/>
    </source>
</evidence>
<evidence type="ECO:0000256" key="4">
    <source>
        <dbReference type="ARBA" id="ARBA00022840"/>
    </source>
</evidence>
<proteinExistence type="inferred from homology"/>
<accession>A0A933GMJ8</accession>
<dbReference type="AlphaFoldDB" id="A0A933GMJ8"/>
<evidence type="ECO:0000259" key="6">
    <source>
        <dbReference type="PROSITE" id="PS50893"/>
    </source>
</evidence>
<dbReference type="GO" id="GO:0016887">
    <property type="term" value="F:ATP hydrolysis activity"/>
    <property type="evidence" value="ECO:0007669"/>
    <property type="project" value="InterPro"/>
</dbReference>
<dbReference type="InterPro" id="IPR003439">
    <property type="entry name" value="ABC_transporter-like_ATP-bd"/>
</dbReference>
<evidence type="ECO:0000256" key="2">
    <source>
        <dbReference type="ARBA" id="ARBA00022448"/>
    </source>
</evidence>
<keyword evidence="4 7" id="KW-0067">ATP-binding</keyword>
<dbReference type="CDD" id="cd03224">
    <property type="entry name" value="ABC_TM1139_LivF_branched"/>
    <property type="match status" value="1"/>
</dbReference>
<dbReference type="GO" id="GO:0015807">
    <property type="term" value="P:L-amino acid transport"/>
    <property type="evidence" value="ECO:0007669"/>
    <property type="project" value="TreeGrafter"/>
</dbReference>
<protein>
    <submittedName>
        <fullName evidence="7">ABC transporter ATP-binding protein</fullName>
    </submittedName>
</protein>
<organism evidence="7 8">
    <name type="scientific">Tectimicrobiota bacterium</name>
    <dbReference type="NCBI Taxonomy" id="2528274"/>
    <lineage>
        <taxon>Bacteria</taxon>
        <taxon>Pseudomonadati</taxon>
        <taxon>Nitrospinota/Tectimicrobiota group</taxon>
        <taxon>Candidatus Tectimicrobiota</taxon>
    </lineage>
</organism>
<dbReference type="InterPro" id="IPR027417">
    <property type="entry name" value="P-loop_NTPase"/>
</dbReference>
<dbReference type="Proteomes" id="UP000772181">
    <property type="component" value="Unassembled WGS sequence"/>
</dbReference>
<name>A0A933GMJ8_UNCTE</name>
<dbReference type="GO" id="GO:0005524">
    <property type="term" value="F:ATP binding"/>
    <property type="evidence" value="ECO:0007669"/>
    <property type="project" value="UniProtKB-KW"/>
</dbReference>
<dbReference type="PROSITE" id="PS50893">
    <property type="entry name" value="ABC_TRANSPORTER_2"/>
    <property type="match status" value="1"/>
</dbReference>
<keyword evidence="5" id="KW-0029">Amino-acid transport</keyword>
<evidence type="ECO:0000256" key="5">
    <source>
        <dbReference type="ARBA" id="ARBA00022970"/>
    </source>
</evidence>
<dbReference type="EMBL" id="JACQWF010000178">
    <property type="protein sequence ID" value="MBI4595519.1"/>
    <property type="molecule type" value="Genomic_DNA"/>
</dbReference>
<comment type="caution">
    <text evidence="7">The sequence shown here is derived from an EMBL/GenBank/DDBJ whole genome shotgun (WGS) entry which is preliminary data.</text>
</comment>
<sequence length="241" mass="26817">MEEKKTVLEVQKIDTYYGLSHILFGVSLEIREGEVMCLLGRNGAGKTTTIRSIAGLTPPKSGNVLFMGEDITKKPVHAIARKGVLCAFSDRRVFGELTVKENLEIGRRSPSADDGMELWDFERVYELFPVLKKYQKRWAGTLSGGEQQILCVARALMGNPKLLLLDEPTTGLAPVIVDTMGEHILKLKDQGLSVLLAEQNVKFAMELGDRCCVIDVGEIRFQGSFDELSKSEYVMRTYLAV</sequence>
<evidence type="ECO:0000313" key="7">
    <source>
        <dbReference type="EMBL" id="MBI4595519.1"/>
    </source>
</evidence>
<feature type="domain" description="ABC transporter" evidence="6">
    <location>
        <begin position="8"/>
        <end position="241"/>
    </location>
</feature>
<dbReference type="GO" id="GO:0015658">
    <property type="term" value="F:branched-chain amino acid transmembrane transporter activity"/>
    <property type="evidence" value="ECO:0007669"/>
    <property type="project" value="TreeGrafter"/>
</dbReference>
<dbReference type="PANTHER" id="PTHR43820">
    <property type="entry name" value="HIGH-AFFINITY BRANCHED-CHAIN AMINO ACID TRANSPORT ATP-BINDING PROTEIN LIVF"/>
    <property type="match status" value="1"/>
</dbReference>
<comment type="similarity">
    <text evidence="1">Belongs to the ABC transporter superfamily.</text>
</comment>
<dbReference type="Gene3D" id="3.40.50.300">
    <property type="entry name" value="P-loop containing nucleotide triphosphate hydrolases"/>
    <property type="match status" value="1"/>
</dbReference>
<evidence type="ECO:0000256" key="3">
    <source>
        <dbReference type="ARBA" id="ARBA00022741"/>
    </source>
</evidence>
<reference evidence="7" key="1">
    <citation type="submission" date="2020-07" db="EMBL/GenBank/DDBJ databases">
        <title>Huge and variable diversity of episymbiotic CPR bacteria and DPANN archaea in groundwater ecosystems.</title>
        <authorList>
            <person name="He C.Y."/>
            <person name="Keren R."/>
            <person name="Whittaker M."/>
            <person name="Farag I.F."/>
            <person name="Doudna J."/>
            <person name="Cate J.H.D."/>
            <person name="Banfield J.F."/>
        </authorList>
    </citation>
    <scope>NUCLEOTIDE SEQUENCE</scope>
    <source>
        <strain evidence="7">NC_groundwater_1482_Ag_S-0.65um_47_24</strain>
    </source>
</reference>